<proteinExistence type="predicted"/>
<keyword evidence="1" id="KW-0732">Signal</keyword>
<organism evidence="2 3">
    <name type="scientific">Orrella daihaiensis</name>
    <dbReference type="NCBI Taxonomy" id="2782176"/>
    <lineage>
        <taxon>Bacteria</taxon>
        <taxon>Pseudomonadati</taxon>
        <taxon>Pseudomonadota</taxon>
        <taxon>Betaproteobacteria</taxon>
        <taxon>Burkholderiales</taxon>
        <taxon>Alcaligenaceae</taxon>
        <taxon>Orrella</taxon>
    </lineage>
</organism>
<evidence type="ECO:0000313" key="2">
    <source>
        <dbReference type="EMBL" id="UOD50957.1"/>
    </source>
</evidence>
<feature type="signal peptide" evidence="1">
    <location>
        <begin position="1"/>
        <end position="23"/>
    </location>
</feature>
<dbReference type="EMBL" id="CP063982">
    <property type="protein sequence ID" value="UOD50957.1"/>
    <property type="molecule type" value="Genomic_DNA"/>
</dbReference>
<evidence type="ECO:0000256" key="1">
    <source>
        <dbReference type="SAM" id="SignalP"/>
    </source>
</evidence>
<gene>
    <name evidence="2" type="ORF">DHf2319_03295</name>
</gene>
<protein>
    <recommendedName>
        <fullName evidence="4">Lipoprotein</fullName>
    </recommendedName>
</protein>
<sequence>MHKLLSLPVCLALLAGCTTTSYIAPEPVTTPILGQPMSVMTTERVVPVSFNQAWDNIAAYSQGRYRTIRRNKANGEMTLFVDAFDPSSSITCGMLQTQGGGYDTHNEFLSYLTTQTPVNLNVTVQVKLSPKTSTQTSVSVNTDYDLAVNYQTNPATGAIVGGSQYRFNSKGFAMVNAPGSDFAARCQSTGSVEAAILNAAGTN</sequence>
<dbReference type="RefSeq" id="WP_243479374.1">
    <property type="nucleotide sequence ID" value="NZ_CP063982.1"/>
</dbReference>
<keyword evidence="3" id="KW-1185">Reference proteome</keyword>
<dbReference type="Proteomes" id="UP000831607">
    <property type="component" value="Chromosome"/>
</dbReference>
<evidence type="ECO:0000313" key="3">
    <source>
        <dbReference type="Proteomes" id="UP000831607"/>
    </source>
</evidence>
<feature type="chain" id="PRO_5047154171" description="Lipoprotein" evidence="1">
    <location>
        <begin position="24"/>
        <end position="203"/>
    </location>
</feature>
<dbReference type="PROSITE" id="PS51257">
    <property type="entry name" value="PROKAR_LIPOPROTEIN"/>
    <property type="match status" value="1"/>
</dbReference>
<accession>A0ABY4AL06</accession>
<reference evidence="2 3" key="1">
    <citation type="submission" date="2020-11" db="EMBL/GenBank/DDBJ databases">
        <title>Algicoccus daihaiensis sp.nov., isolated from Daihai Lake in Inner Mongolia.</title>
        <authorList>
            <person name="Kai J."/>
        </authorList>
    </citation>
    <scope>NUCLEOTIDE SEQUENCE [LARGE SCALE GENOMIC DNA]</scope>
    <source>
        <strain evidence="3">f23</strain>
    </source>
</reference>
<evidence type="ECO:0008006" key="4">
    <source>
        <dbReference type="Google" id="ProtNLM"/>
    </source>
</evidence>
<name>A0ABY4AL06_9BURK</name>